<proteinExistence type="predicted"/>
<evidence type="ECO:0008006" key="4">
    <source>
        <dbReference type="Google" id="ProtNLM"/>
    </source>
</evidence>
<evidence type="ECO:0000313" key="3">
    <source>
        <dbReference type="Proteomes" id="UP001299970"/>
    </source>
</evidence>
<feature type="region of interest" description="Disordered" evidence="1">
    <location>
        <begin position="1"/>
        <end position="54"/>
    </location>
</feature>
<evidence type="ECO:0000313" key="2">
    <source>
        <dbReference type="EMBL" id="MCH6171888.1"/>
    </source>
</evidence>
<organism evidence="2 3">
    <name type="scientific">Pseudonocardia alaniniphila</name>
    <dbReference type="NCBI Taxonomy" id="75291"/>
    <lineage>
        <taxon>Bacteria</taxon>
        <taxon>Bacillati</taxon>
        <taxon>Actinomycetota</taxon>
        <taxon>Actinomycetes</taxon>
        <taxon>Pseudonocardiales</taxon>
        <taxon>Pseudonocardiaceae</taxon>
        <taxon>Pseudonocardia</taxon>
    </lineage>
</organism>
<evidence type="ECO:0000256" key="1">
    <source>
        <dbReference type="SAM" id="MobiDB-lite"/>
    </source>
</evidence>
<protein>
    <recommendedName>
        <fullName evidence="4">Antitoxin protein of toxin-antitoxin system</fullName>
    </recommendedName>
</protein>
<feature type="compositionally biased region" description="Basic and acidic residues" evidence="1">
    <location>
        <begin position="19"/>
        <end position="33"/>
    </location>
</feature>
<sequence>MASPLRKIGEFLKSPQGRKLTEQARRYAQDPRNRAKAQQMIDKLRGGKGSSGRH</sequence>
<dbReference type="EMBL" id="JAKXMK010000051">
    <property type="protein sequence ID" value="MCH6171888.1"/>
    <property type="molecule type" value="Genomic_DNA"/>
</dbReference>
<reference evidence="2 3" key="1">
    <citation type="submission" date="2022-03" db="EMBL/GenBank/DDBJ databases">
        <title>Pseudonocardia alaer sp. nov., a novel actinomycete isolated from reed forest soil.</title>
        <authorList>
            <person name="Wang L."/>
        </authorList>
    </citation>
    <scope>NUCLEOTIDE SEQUENCE [LARGE SCALE GENOMIC DNA]</scope>
    <source>
        <strain evidence="2 3">Y-16303</strain>
    </source>
</reference>
<comment type="caution">
    <text evidence="2">The sequence shown here is derived from an EMBL/GenBank/DDBJ whole genome shotgun (WGS) entry which is preliminary data.</text>
</comment>
<name>A0ABS9TTJ1_9PSEU</name>
<dbReference type="RefSeq" id="WP_241042694.1">
    <property type="nucleotide sequence ID" value="NZ_BAAAJF010000031.1"/>
</dbReference>
<dbReference type="Proteomes" id="UP001299970">
    <property type="component" value="Unassembled WGS sequence"/>
</dbReference>
<accession>A0ABS9TTJ1</accession>
<keyword evidence="3" id="KW-1185">Reference proteome</keyword>
<gene>
    <name evidence="2" type="ORF">MMF94_39920</name>
</gene>